<keyword evidence="2" id="KW-0812">Transmembrane</keyword>
<proteinExistence type="predicted"/>
<name>A0A9W5YIF2_9EURO</name>
<reference evidence="3" key="1">
    <citation type="submission" date="2022-07" db="EMBL/GenBank/DDBJ databases">
        <title>Taxonomy of Aspergillus series Nigri: significant species reduction supported by multi-species coalescent approaches.</title>
        <authorList>
            <person name="Bian C."/>
            <person name="Kusuya Y."/>
            <person name="Sklenar F."/>
            <person name="D'hooge E."/>
            <person name="Yaguchi T."/>
            <person name="Takahashi H."/>
            <person name="Hubka V."/>
        </authorList>
    </citation>
    <scope>NUCLEOTIDE SEQUENCE</scope>
    <source>
        <strain evidence="3">CBS 733.88</strain>
    </source>
</reference>
<feature type="compositionally biased region" description="Low complexity" evidence="1">
    <location>
        <begin position="31"/>
        <end position="41"/>
    </location>
</feature>
<comment type="caution">
    <text evidence="3">The sequence shown here is derived from an EMBL/GenBank/DDBJ whole genome shotgun (WGS) entry which is preliminary data.</text>
</comment>
<feature type="compositionally biased region" description="Basic and acidic residues" evidence="1">
    <location>
        <begin position="73"/>
        <end position="83"/>
    </location>
</feature>
<feature type="transmembrane region" description="Helical" evidence="2">
    <location>
        <begin position="295"/>
        <end position="328"/>
    </location>
</feature>
<evidence type="ECO:0000313" key="4">
    <source>
        <dbReference type="Proteomes" id="UP001143548"/>
    </source>
</evidence>
<evidence type="ECO:0000256" key="2">
    <source>
        <dbReference type="SAM" id="Phobius"/>
    </source>
</evidence>
<feature type="compositionally biased region" description="Polar residues" evidence="1">
    <location>
        <begin position="1"/>
        <end position="11"/>
    </location>
</feature>
<feature type="compositionally biased region" description="Polar residues" evidence="1">
    <location>
        <begin position="134"/>
        <end position="143"/>
    </location>
</feature>
<accession>A0A9W5YIF2</accession>
<sequence>MEQPAMSQPATLRQDDSHLVTAYFPNPTPTVPAAAAAAAAAHPPPPHFLPPSSSSPSSHHVHSEVDSSPSEFHYLDDSLHFSHPEYQQPQRHSRRQHSLSNQAPQTGERLYPDLGQASVPPEASVASPYHENGSVLSRASVTSEVGRKEGRVRGSWTDHSSYMSGDNPPNGASRVHKRAIHDDDLAPEEVEPDALLMLFRLSLPVPVFSFCASLYTIFGLLFVLLVSPFRICACIPYFRTTSFRAQLCGLLVPQLHIHERLVCLRQSSSRSSSSTQPIYDPEGSFVPEYIDSYSIGGLLVVLILSPFLSIAITLLTWIAAFFWIFAMVLGNPDGTERKDDGRAAVLGVCRWWQIWLGKARKPLA</sequence>
<organism evidence="3 4">
    <name type="scientific">Aspergillus brasiliensis</name>
    <dbReference type="NCBI Taxonomy" id="319629"/>
    <lineage>
        <taxon>Eukaryota</taxon>
        <taxon>Fungi</taxon>
        <taxon>Dikarya</taxon>
        <taxon>Ascomycota</taxon>
        <taxon>Pezizomycotina</taxon>
        <taxon>Eurotiomycetes</taxon>
        <taxon>Eurotiomycetidae</taxon>
        <taxon>Eurotiales</taxon>
        <taxon>Aspergillaceae</taxon>
        <taxon>Aspergillus</taxon>
        <taxon>Aspergillus subgen. Circumdati</taxon>
    </lineage>
</organism>
<evidence type="ECO:0000313" key="3">
    <source>
        <dbReference type="EMBL" id="GKZ17093.1"/>
    </source>
</evidence>
<dbReference type="Proteomes" id="UP001143548">
    <property type="component" value="Unassembled WGS sequence"/>
</dbReference>
<protein>
    <submittedName>
        <fullName evidence="3">Uncharacterized protein</fullName>
    </submittedName>
</protein>
<feature type="transmembrane region" description="Helical" evidence="2">
    <location>
        <begin position="207"/>
        <end position="229"/>
    </location>
</feature>
<evidence type="ECO:0000256" key="1">
    <source>
        <dbReference type="SAM" id="MobiDB-lite"/>
    </source>
</evidence>
<feature type="region of interest" description="Disordered" evidence="1">
    <location>
        <begin position="1"/>
        <end position="175"/>
    </location>
</feature>
<keyword evidence="2" id="KW-0472">Membrane</keyword>
<dbReference type="AlphaFoldDB" id="A0A9W5YIF2"/>
<gene>
    <name evidence="3" type="ORF">AbraCBS73388_006081</name>
</gene>
<dbReference type="EMBL" id="BROQ01000003">
    <property type="protein sequence ID" value="GKZ17093.1"/>
    <property type="molecule type" value="Genomic_DNA"/>
</dbReference>
<keyword evidence="2" id="KW-1133">Transmembrane helix</keyword>